<dbReference type="EMBL" id="VFML01000001">
    <property type="protein sequence ID" value="TQJ01914.1"/>
    <property type="molecule type" value="Genomic_DNA"/>
</dbReference>
<evidence type="ECO:0000256" key="5">
    <source>
        <dbReference type="ARBA" id="ARBA00022989"/>
    </source>
</evidence>
<keyword evidence="4 8" id="KW-0812">Transmembrane</keyword>
<comment type="similarity">
    <text evidence="8">Belongs to the FtsQ/DivIB family. FtsQ subfamily.</text>
</comment>
<dbReference type="PROSITE" id="PS51779">
    <property type="entry name" value="POTRA"/>
    <property type="match status" value="1"/>
</dbReference>
<organism evidence="10 11">
    <name type="scientific">Amycolatopsis cihanbeyliensis</name>
    <dbReference type="NCBI Taxonomy" id="1128664"/>
    <lineage>
        <taxon>Bacteria</taxon>
        <taxon>Bacillati</taxon>
        <taxon>Actinomycetota</taxon>
        <taxon>Actinomycetes</taxon>
        <taxon>Pseudonocardiales</taxon>
        <taxon>Pseudonocardiaceae</taxon>
        <taxon>Amycolatopsis</taxon>
    </lineage>
</organism>
<dbReference type="Pfam" id="PF03799">
    <property type="entry name" value="FtsQ_DivIB_C"/>
    <property type="match status" value="1"/>
</dbReference>
<dbReference type="GO" id="GO:0032153">
    <property type="term" value="C:cell division site"/>
    <property type="evidence" value="ECO:0007669"/>
    <property type="project" value="UniProtKB-UniRule"/>
</dbReference>
<dbReference type="GO" id="GO:0043093">
    <property type="term" value="P:FtsZ-dependent cytokinesis"/>
    <property type="evidence" value="ECO:0007669"/>
    <property type="project" value="UniProtKB-UniRule"/>
</dbReference>
<sequence length="230" mass="25021">MRTGTQPSRSKAMRRRWIAVLSVLTVLGLAYVLLFTSLLGVRSVEVHGTGDLTAEQVRQAADVPHHRAMLRLDTGEIRDRVTRLPRVAEVEVSRSWPSTIEITVTERTAVGFFDTGAELRLVDGDGVVFRTVPEPPSGLPELKLARVAPDDPVTRAVTAVLGQFPPPLRERVVSVGANTPASVELTLADGKIVRWGDAEQPERKAKVLAALMTREGTTYDVSSPELPTVS</sequence>
<comment type="caution">
    <text evidence="10">The sequence shown here is derived from an EMBL/GenBank/DDBJ whole genome shotgun (WGS) entry which is preliminary data.</text>
</comment>
<dbReference type="HAMAP" id="MF_00911">
    <property type="entry name" value="FtsQ_subfam"/>
    <property type="match status" value="1"/>
</dbReference>
<dbReference type="InterPro" id="IPR026579">
    <property type="entry name" value="FtsQ"/>
</dbReference>
<evidence type="ECO:0000256" key="4">
    <source>
        <dbReference type="ARBA" id="ARBA00022692"/>
    </source>
</evidence>
<dbReference type="PANTHER" id="PTHR37820:SF1">
    <property type="entry name" value="CELL DIVISION PROTEIN FTSQ"/>
    <property type="match status" value="1"/>
</dbReference>
<accession>A0A542DFT8</accession>
<evidence type="ECO:0000256" key="1">
    <source>
        <dbReference type="ARBA" id="ARBA00004370"/>
    </source>
</evidence>
<dbReference type="Gene3D" id="3.10.20.310">
    <property type="entry name" value="membrane protein fhac"/>
    <property type="match status" value="1"/>
</dbReference>
<keyword evidence="6 8" id="KW-0472">Membrane</keyword>
<dbReference type="InterPro" id="IPR005548">
    <property type="entry name" value="Cell_div_FtsQ/DivIB_C"/>
</dbReference>
<evidence type="ECO:0000313" key="10">
    <source>
        <dbReference type="EMBL" id="TQJ01914.1"/>
    </source>
</evidence>
<evidence type="ECO:0000256" key="8">
    <source>
        <dbReference type="HAMAP-Rule" id="MF_00911"/>
    </source>
</evidence>
<gene>
    <name evidence="8" type="primary">ftsQ</name>
    <name evidence="10" type="ORF">FB471_1630</name>
</gene>
<comment type="subcellular location">
    <subcellularLocation>
        <location evidence="8">Cell membrane</location>
        <topology evidence="8">Single-pass type II membrane protein</topology>
    </subcellularLocation>
    <subcellularLocation>
        <location evidence="1">Membrane</location>
    </subcellularLocation>
    <text evidence="8">Localizes to the division septum.</text>
</comment>
<dbReference type="GO" id="GO:0090529">
    <property type="term" value="P:cell septum assembly"/>
    <property type="evidence" value="ECO:0007669"/>
    <property type="project" value="InterPro"/>
</dbReference>
<keyword evidence="7 8" id="KW-0131">Cell cycle</keyword>
<dbReference type="InterPro" id="IPR013685">
    <property type="entry name" value="POTRA_FtsQ_type"/>
</dbReference>
<feature type="domain" description="POTRA" evidence="9">
    <location>
        <begin position="39"/>
        <end position="107"/>
    </location>
</feature>
<protein>
    <recommendedName>
        <fullName evidence="8">Cell division protein FtsQ</fullName>
    </recommendedName>
</protein>
<dbReference type="InterPro" id="IPR034746">
    <property type="entry name" value="POTRA"/>
</dbReference>
<evidence type="ECO:0000256" key="7">
    <source>
        <dbReference type="ARBA" id="ARBA00023306"/>
    </source>
</evidence>
<dbReference type="InterPro" id="IPR050487">
    <property type="entry name" value="FtsQ_DivIB"/>
</dbReference>
<evidence type="ECO:0000259" key="9">
    <source>
        <dbReference type="PROSITE" id="PS51779"/>
    </source>
</evidence>
<proteinExistence type="inferred from homology"/>
<dbReference type="Pfam" id="PF08478">
    <property type="entry name" value="POTRA_1"/>
    <property type="match status" value="1"/>
</dbReference>
<keyword evidence="5 8" id="KW-1133">Transmembrane helix</keyword>
<evidence type="ECO:0000256" key="6">
    <source>
        <dbReference type="ARBA" id="ARBA00023136"/>
    </source>
</evidence>
<dbReference type="PANTHER" id="PTHR37820">
    <property type="entry name" value="CELL DIVISION PROTEIN DIVIB"/>
    <property type="match status" value="1"/>
</dbReference>
<evidence type="ECO:0000256" key="3">
    <source>
        <dbReference type="ARBA" id="ARBA00022618"/>
    </source>
</evidence>
<reference evidence="10 11" key="1">
    <citation type="submission" date="2019-06" db="EMBL/GenBank/DDBJ databases">
        <title>Sequencing the genomes of 1000 actinobacteria strains.</title>
        <authorList>
            <person name="Klenk H.-P."/>
        </authorList>
    </citation>
    <scope>NUCLEOTIDE SEQUENCE [LARGE SCALE GENOMIC DNA]</scope>
    <source>
        <strain evidence="10 11">DSM 45679</strain>
    </source>
</reference>
<keyword evidence="3 8" id="KW-0132">Cell division</keyword>
<keyword evidence="2 8" id="KW-1003">Cell membrane</keyword>
<dbReference type="GO" id="GO:0005886">
    <property type="term" value="C:plasma membrane"/>
    <property type="evidence" value="ECO:0007669"/>
    <property type="project" value="UniProtKB-SubCell"/>
</dbReference>
<dbReference type="AlphaFoldDB" id="A0A542DFT8"/>
<keyword evidence="11" id="KW-1185">Reference proteome</keyword>
<evidence type="ECO:0000256" key="2">
    <source>
        <dbReference type="ARBA" id="ARBA00022475"/>
    </source>
</evidence>
<name>A0A542DFT8_AMYCI</name>
<comment type="function">
    <text evidence="8">Essential cell division protein.</text>
</comment>
<dbReference type="Proteomes" id="UP000320876">
    <property type="component" value="Unassembled WGS sequence"/>
</dbReference>
<evidence type="ECO:0000313" key="11">
    <source>
        <dbReference type="Proteomes" id="UP000320876"/>
    </source>
</evidence>